<dbReference type="AlphaFoldDB" id="A0A0A8Z1K4"/>
<sequence length="236" mass="26148">MVPLRWLWRRGRGGACLERKKRFQRRRGRALGREGQEAWVAEEGTGIASLTCGPLPLSRRNSANASGARDAPASAGHSFALSTTGTDRWVQEMIAAVILLPCGSLLAFLGVKIREGVLCYIFLISLPRITGHDFTEAWNRKDSSCAVVSRLCRNTWAPHSTRWELIGFRDRKMWDVIFFPRKTVGCAKDRTATSRRTDAAKPGPSSEGDQVCSATTEYGGLGFFFVVSVLRWSQAP</sequence>
<dbReference type="EMBL" id="GBRH01265219">
    <property type="protein sequence ID" value="JAD32676.1"/>
    <property type="molecule type" value="Transcribed_RNA"/>
</dbReference>
<name>A0A0A8Z1K4_ARUDO</name>
<protein>
    <submittedName>
        <fullName evidence="1">Uncharacterized protein</fullName>
    </submittedName>
</protein>
<organism evidence="1">
    <name type="scientific">Arundo donax</name>
    <name type="common">Giant reed</name>
    <name type="synonym">Donax arundinaceus</name>
    <dbReference type="NCBI Taxonomy" id="35708"/>
    <lineage>
        <taxon>Eukaryota</taxon>
        <taxon>Viridiplantae</taxon>
        <taxon>Streptophyta</taxon>
        <taxon>Embryophyta</taxon>
        <taxon>Tracheophyta</taxon>
        <taxon>Spermatophyta</taxon>
        <taxon>Magnoliopsida</taxon>
        <taxon>Liliopsida</taxon>
        <taxon>Poales</taxon>
        <taxon>Poaceae</taxon>
        <taxon>PACMAD clade</taxon>
        <taxon>Arundinoideae</taxon>
        <taxon>Arundineae</taxon>
        <taxon>Arundo</taxon>
    </lineage>
</organism>
<accession>A0A0A8Z1K4</accession>
<reference evidence="1" key="2">
    <citation type="journal article" date="2015" name="Data Brief">
        <title>Shoot transcriptome of the giant reed, Arundo donax.</title>
        <authorList>
            <person name="Barrero R.A."/>
            <person name="Guerrero F.D."/>
            <person name="Moolhuijzen P."/>
            <person name="Goolsby J.A."/>
            <person name="Tidwell J."/>
            <person name="Bellgard S.E."/>
            <person name="Bellgard M.I."/>
        </authorList>
    </citation>
    <scope>NUCLEOTIDE SEQUENCE</scope>
    <source>
        <tissue evidence="1">Shoot tissue taken approximately 20 cm above the soil surface</tissue>
    </source>
</reference>
<reference evidence="1" key="1">
    <citation type="submission" date="2014-09" db="EMBL/GenBank/DDBJ databases">
        <authorList>
            <person name="Magalhaes I.L.F."/>
            <person name="Oliveira U."/>
            <person name="Santos F.R."/>
            <person name="Vidigal T.H.D.A."/>
            <person name="Brescovit A.D."/>
            <person name="Santos A.J."/>
        </authorList>
    </citation>
    <scope>NUCLEOTIDE SEQUENCE</scope>
    <source>
        <tissue evidence="1">Shoot tissue taken approximately 20 cm above the soil surface</tissue>
    </source>
</reference>
<proteinExistence type="predicted"/>
<evidence type="ECO:0000313" key="1">
    <source>
        <dbReference type="EMBL" id="JAD32676.1"/>
    </source>
</evidence>